<proteinExistence type="predicted"/>
<sequence length="144" mass="16775">MNDHLKARRLKTLQYHLLNVDNWAKKISDEFGCSVSAAREDYRRRSEWLSDLDHQYLDSTSDLVAELLLEKSLVRSKAWKMYLKTKNDNCKLGALKLVDRSVNKEISILQSLGELKKKIGELEVSPEDRFTMNILPYEEENGED</sequence>
<keyword evidence="2" id="KW-1185">Reference proteome</keyword>
<name>A0A133VN31_9EURY</name>
<dbReference type="Proteomes" id="UP000070256">
    <property type="component" value="Unassembled WGS sequence"/>
</dbReference>
<protein>
    <submittedName>
        <fullName evidence="1">Uncharacterized protein</fullName>
    </submittedName>
</protein>
<organism evidence="1 2">
    <name type="scientific">candidate division MSBL1 archaeon SCGC-AAA385D11</name>
    <dbReference type="NCBI Taxonomy" id="1698286"/>
    <lineage>
        <taxon>Archaea</taxon>
        <taxon>Methanobacteriati</taxon>
        <taxon>Methanobacteriota</taxon>
        <taxon>candidate division MSBL1</taxon>
    </lineage>
</organism>
<evidence type="ECO:0000313" key="2">
    <source>
        <dbReference type="Proteomes" id="UP000070256"/>
    </source>
</evidence>
<dbReference type="EMBL" id="LHYK01000031">
    <property type="protein sequence ID" value="KXB07830.1"/>
    <property type="molecule type" value="Genomic_DNA"/>
</dbReference>
<reference evidence="1 2" key="1">
    <citation type="journal article" date="2016" name="Sci. Rep.">
        <title>Metabolic traits of an uncultured archaeal lineage -MSBL1- from brine pools of the Red Sea.</title>
        <authorList>
            <person name="Mwirichia R."/>
            <person name="Alam I."/>
            <person name="Rashid M."/>
            <person name="Vinu M."/>
            <person name="Ba-Alawi W."/>
            <person name="Anthony Kamau A."/>
            <person name="Kamanda Ngugi D."/>
            <person name="Goker M."/>
            <person name="Klenk H.P."/>
            <person name="Bajic V."/>
            <person name="Stingl U."/>
        </authorList>
    </citation>
    <scope>NUCLEOTIDE SEQUENCE [LARGE SCALE GENOMIC DNA]</scope>
    <source>
        <strain evidence="1">SCGC-AAA385D11</strain>
    </source>
</reference>
<evidence type="ECO:0000313" key="1">
    <source>
        <dbReference type="EMBL" id="KXB07830.1"/>
    </source>
</evidence>
<comment type="caution">
    <text evidence="1">The sequence shown here is derived from an EMBL/GenBank/DDBJ whole genome shotgun (WGS) entry which is preliminary data.</text>
</comment>
<gene>
    <name evidence="1" type="ORF">AKJ58_01670</name>
</gene>
<accession>A0A133VN31</accession>
<dbReference type="AlphaFoldDB" id="A0A133VN31"/>